<feature type="region of interest" description="Disordered" evidence="1">
    <location>
        <begin position="445"/>
        <end position="464"/>
    </location>
</feature>
<evidence type="ECO:0000313" key="4">
    <source>
        <dbReference type="Proteomes" id="UP001296993"/>
    </source>
</evidence>
<dbReference type="Proteomes" id="UP001296993">
    <property type="component" value="Unassembled WGS sequence"/>
</dbReference>
<accession>A0ABS4XFY0</accession>
<keyword evidence="4" id="KW-1185">Reference proteome</keyword>
<dbReference type="Gene3D" id="2.30.30.40">
    <property type="entry name" value="SH3 Domains"/>
    <property type="match status" value="4"/>
</dbReference>
<name>A0ABS4XFY0_9MICC</name>
<dbReference type="SMART" id="SM00287">
    <property type="entry name" value="SH3b"/>
    <property type="match status" value="4"/>
</dbReference>
<feature type="compositionally biased region" description="Basic residues" evidence="1">
    <location>
        <begin position="445"/>
        <end position="454"/>
    </location>
</feature>
<dbReference type="CDD" id="cd12797">
    <property type="entry name" value="M23_peptidase"/>
    <property type="match status" value="1"/>
</dbReference>
<dbReference type="InterPro" id="IPR011055">
    <property type="entry name" value="Dup_hybrid_motif"/>
</dbReference>
<sequence length="499" mass="53534">MGASDNEPIYAIAAGKVRSIVKGTNSKTGIIVVEHYIDGAKYEFAYMHMWPEDVMVEVGDKVKAGEKIARVGASGPATGPHLHLEIWKDRFYSSDANVVDPVAFLKKRGVDLKANAQANFGEYDRNCTYFARGKTEVFASASAASKVLGRPGRNTEVSSKPGAINGLRNGDFVKVKYGSLSGWMDRFAVSPGKLAEAPVGSLTTAGTVTNGVKIPFATYRNSGVVNMRSGAASWYSRITTLPAGSTFKAYESASGWTRVKHGSNEGWVSSALISKISNIDPATVATSHQVASDLKLRSGAGYTYKETDALKRGTKVSIRRTVGSWSQVQAGKLSGWLRTADLKKISSAARPSTEKPPAASKPAPSKPKPPAVTSLKKKSYTTKAKVTLRKSSNSKSASVRSISAKKKVTVNAKSGSWLRVSYAGKTGWVPAKQLSVYKAPAKTKKTKSGLHLRKSPSTSSKSIRVIPKGKKVTVKATKGSWSQVRYSGKTGWVKKKYLK</sequence>
<feature type="domain" description="SH3b" evidence="2">
    <location>
        <begin position="439"/>
        <end position="499"/>
    </location>
</feature>
<comment type="caution">
    <text evidence="3">The sequence shown here is derived from an EMBL/GenBank/DDBJ whole genome shotgun (WGS) entry which is preliminary data.</text>
</comment>
<dbReference type="Pfam" id="PF08239">
    <property type="entry name" value="SH3_3"/>
    <property type="match status" value="4"/>
</dbReference>
<dbReference type="InterPro" id="IPR052354">
    <property type="entry name" value="Cell_Wall_Dynamics_Protein"/>
</dbReference>
<feature type="compositionally biased region" description="Low complexity" evidence="1">
    <location>
        <begin position="389"/>
        <end position="402"/>
    </location>
</feature>
<dbReference type="PANTHER" id="PTHR34408">
    <property type="entry name" value="FAMILY PROTEIN, PUTATIVE-RELATED"/>
    <property type="match status" value="1"/>
</dbReference>
<organism evidence="3 4">
    <name type="scientific">Paeniglutamicibacter kerguelensis</name>
    <dbReference type="NCBI Taxonomy" id="254788"/>
    <lineage>
        <taxon>Bacteria</taxon>
        <taxon>Bacillati</taxon>
        <taxon>Actinomycetota</taxon>
        <taxon>Actinomycetes</taxon>
        <taxon>Micrococcales</taxon>
        <taxon>Micrococcaceae</taxon>
        <taxon>Paeniglutamicibacter</taxon>
    </lineage>
</organism>
<protein>
    <submittedName>
        <fullName evidence="3">Uncharacterized protein YgiM (DUF1202 family)</fullName>
    </submittedName>
</protein>
<feature type="region of interest" description="Disordered" evidence="1">
    <location>
        <begin position="346"/>
        <end position="405"/>
    </location>
</feature>
<dbReference type="Pfam" id="PF01551">
    <property type="entry name" value="Peptidase_M23"/>
    <property type="match status" value="1"/>
</dbReference>
<dbReference type="PANTHER" id="PTHR34408:SF1">
    <property type="entry name" value="GLYCOSYL HYDROLASE FAMILY 19 DOMAIN-CONTAINING PROTEIN HI_1415"/>
    <property type="match status" value="1"/>
</dbReference>
<gene>
    <name evidence="3" type="ORF">JOF47_002878</name>
</gene>
<dbReference type="PROSITE" id="PS51781">
    <property type="entry name" value="SH3B"/>
    <property type="match status" value="2"/>
</dbReference>
<reference evidence="3 4" key="1">
    <citation type="submission" date="2021-03" db="EMBL/GenBank/DDBJ databases">
        <title>Sequencing the genomes of 1000 actinobacteria strains.</title>
        <authorList>
            <person name="Klenk H.-P."/>
        </authorList>
    </citation>
    <scope>NUCLEOTIDE SEQUENCE [LARGE SCALE GENOMIC DNA]</scope>
    <source>
        <strain evidence="3 4">DSM 15797</strain>
    </source>
</reference>
<evidence type="ECO:0000256" key="1">
    <source>
        <dbReference type="SAM" id="MobiDB-lite"/>
    </source>
</evidence>
<dbReference type="InterPro" id="IPR016047">
    <property type="entry name" value="M23ase_b-sheet_dom"/>
</dbReference>
<dbReference type="Gene3D" id="2.70.70.10">
    <property type="entry name" value="Glucose Permease (Domain IIA)"/>
    <property type="match status" value="1"/>
</dbReference>
<evidence type="ECO:0000313" key="3">
    <source>
        <dbReference type="EMBL" id="MBP2387367.1"/>
    </source>
</evidence>
<proteinExistence type="predicted"/>
<dbReference type="EMBL" id="JAGIOF010000001">
    <property type="protein sequence ID" value="MBP2387367.1"/>
    <property type="molecule type" value="Genomic_DNA"/>
</dbReference>
<dbReference type="SUPFAM" id="SSF51261">
    <property type="entry name" value="Duplicated hybrid motif"/>
    <property type="match status" value="1"/>
</dbReference>
<dbReference type="InterPro" id="IPR003646">
    <property type="entry name" value="SH3-like_bac-type"/>
</dbReference>
<evidence type="ECO:0000259" key="2">
    <source>
        <dbReference type="PROSITE" id="PS51781"/>
    </source>
</evidence>
<feature type="domain" description="SH3b" evidence="2">
    <location>
        <begin position="214"/>
        <end position="277"/>
    </location>
</feature>